<reference evidence="5" key="1">
    <citation type="submission" date="2023-11" db="UniProtKB">
        <authorList>
            <consortium name="WormBaseParasite"/>
        </authorList>
    </citation>
    <scope>IDENTIFICATION</scope>
</reference>
<name>A0AA85C0A6_9TREM</name>
<dbReference type="Pfam" id="PF02931">
    <property type="entry name" value="Neur_chan_LBD"/>
    <property type="match status" value="1"/>
</dbReference>
<keyword evidence="2" id="KW-0732">Signal</keyword>
<dbReference type="InterPro" id="IPR006202">
    <property type="entry name" value="Neur_chan_lig-bd"/>
</dbReference>
<dbReference type="SUPFAM" id="SSF63712">
    <property type="entry name" value="Nicotinic receptor ligand binding domain-like"/>
    <property type="match status" value="1"/>
</dbReference>
<feature type="region of interest" description="Disordered" evidence="1">
    <location>
        <begin position="59"/>
        <end position="88"/>
    </location>
</feature>
<feature type="domain" description="Neurotransmitter-gated ion-channel ligand-binding" evidence="3">
    <location>
        <begin position="123"/>
        <end position="214"/>
    </location>
</feature>
<organism evidence="4 5">
    <name type="scientific">Schistosoma mattheei</name>
    <dbReference type="NCBI Taxonomy" id="31246"/>
    <lineage>
        <taxon>Eukaryota</taxon>
        <taxon>Metazoa</taxon>
        <taxon>Spiralia</taxon>
        <taxon>Lophotrochozoa</taxon>
        <taxon>Platyhelminthes</taxon>
        <taxon>Trematoda</taxon>
        <taxon>Digenea</taxon>
        <taxon>Strigeidida</taxon>
        <taxon>Schistosomatoidea</taxon>
        <taxon>Schistosomatidae</taxon>
        <taxon>Schistosoma</taxon>
    </lineage>
</organism>
<dbReference type="Gene3D" id="2.70.170.10">
    <property type="entry name" value="Neurotransmitter-gated ion-channel ligand-binding domain"/>
    <property type="match status" value="1"/>
</dbReference>
<dbReference type="GO" id="GO:0016020">
    <property type="term" value="C:membrane"/>
    <property type="evidence" value="ECO:0007669"/>
    <property type="project" value="InterPro"/>
</dbReference>
<dbReference type="GO" id="GO:0005230">
    <property type="term" value="F:extracellular ligand-gated monoatomic ion channel activity"/>
    <property type="evidence" value="ECO:0007669"/>
    <property type="project" value="InterPro"/>
</dbReference>
<evidence type="ECO:0000259" key="3">
    <source>
        <dbReference type="Pfam" id="PF02931"/>
    </source>
</evidence>
<dbReference type="Proteomes" id="UP000050791">
    <property type="component" value="Unassembled WGS sequence"/>
</dbReference>
<feature type="compositionally biased region" description="Pro residues" evidence="1">
    <location>
        <begin position="74"/>
        <end position="87"/>
    </location>
</feature>
<evidence type="ECO:0000313" key="5">
    <source>
        <dbReference type="WBParaSite" id="SMTH1_890.1"/>
    </source>
</evidence>
<feature type="chain" id="PRO_5041741768" description="Neurotransmitter-gated ion-channel ligand-binding domain-containing protein" evidence="2">
    <location>
        <begin position="21"/>
        <end position="223"/>
    </location>
</feature>
<feature type="signal peptide" evidence="2">
    <location>
        <begin position="1"/>
        <end position="20"/>
    </location>
</feature>
<protein>
    <recommendedName>
        <fullName evidence="3">Neurotransmitter-gated ion-channel ligand-binding domain-containing protein</fullName>
    </recommendedName>
</protein>
<accession>A0AA85C0A6</accession>
<proteinExistence type="predicted"/>
<evidence type="ECO:0000256" key="2">
    <source>
        <dbReference type="SAM" id="SignalP"/>
    </source>
</evidence>
<sequence length="223" mass="26409">MIQCILILFHLVTIFYYVTCNIPYSNQLSMKPSNRNINSLYKQTNQNIESISMINQPNRPYIKTYDPDHNDPNYLPPPPPPQSPTPTPTTTIMQNLINNTELINQNKENQFKEEIYTKTSMRDRIVNLIMSKYRSYERPPDGGNATIVTVNMKVLAIFSIDVRTMDYYIDLLLRQVWRDRRLSWYDIPEFSKFNEPLVSPKLKEQLWLPDLFFVMVKMVIYIN</sequence>
<evidence type="ECO:0000313" key="4">
    <source>
        <dbReference type="Proteomes" id="UP000050791"/>
    </source>
</evidence>
<dbReference type="AlphaFoldDB" id="A0AA85C0A6"/>
<evidence type="ECO:0000256" key="1">
    <source>
        <dbReference type="SAM" id="MobiDB-lite"/>
    </source>
</evidence>
<dbReference type="InterPro" id="IPR036734">
    <property type="entry name" value="Neur_chan_lig-bd_sf"/>
</dbReference>
<dbReference type="WBParaSite" id="SMTH1_890.1">
    <property type="protein sequence ID" value="SMTH1_890.1"/>
    <property type="gene ID" value="SMTH1_890"/>
</dbReference>